<dbReference type="PRINTS" id="PR00899">
    <property type="entry name" value="GPCRSTE3"/>
</dbReference>
<evidence type="ECO:0000256" key="4">
    <source>
        <dbReference type="ARBA" id="ARBA00022692"/>
    </source>
</evidence>
<evidence type="ECO:0000313" key="12">
    <source>
        <dbReference type="Proteomes" id="UP001357485"/>
    </source>
</evidence>
<evidence type="ECO:0000256" key="9">
    <source>
        <dbReference type="ARBA" id="ARBA00023224"/>
    </source>
</evidence>
<accession>A0ABR0LPP7</accession>
<evidence type="ECO:0000256" key="6">
    <source>
        <dbReference type="ARBA" id="ARBA00023040"/>
    </source>
</evidence>
<feature type="transmembrane region" description="Helical" evidence="10">
    <location>
        <begin position="77"/>
        <end position="98"/>
    </location>
</feature>
<evidence type="ECO:0000256" key="10">
    <source>
        <dbReference type="SAM" id="Phobius"/>
    </source>
</evidence>
<dbReference type="Pfam" id="PF02076">
    <property type="entry name" value="STE3"/>
    <property type="match status" value="1"/>
</dbReference>
<comment type="subcellular location">
    <subcellularLocation>
        <location evidence="1">Membrane</location>
        <topology evidence="1">Multi-pass membrane protein</topology>
    </subcellularLocation>
</comment>
<comment type="similarity">
    <text evidence="2">Belongs to the G-protein coupled receptor 4 family.</text>
</comment>
<keyword evidence="9" id="KW-0807">Transducer</keyword>
<feature type="transmembrane region" description="Helical" evidence="10">
    <location>
        <begin position="118"/>
        <end position="135"/>
    </location>
</feature>
<keyword evidence="6" id="KW-0297">G-protein coupled receptor</keyword>
<evidence type="ECO:0000256" key="1">
    <source>
        <dbReference type="ARBA" id="ARBA00004141"/>
    </source>
</evidence>
<dbReference type="EMBL" id="JAVRRA010016571">
    <property type="protein sequence ID" value="KAK5201574.1"/>
    <property type="molecule type" value="Genomic_DNA"/>
</dbReference>
<gene>
    <name evidence="11" type="primary">STE3</name>
    <name evidence="11" type="ORF">LTR16_002191</name>
</gene>
<name>A0ABR0LPP7_9PEZI</name>
<proteinExistence type="inferred from homology"/>
<evidence type="ECO:0000256" key="3">
    <source>
        <dbReference type="ARBA" id="ARBA00022507"/>
    </source>
</evidence>
<evidence type="ECO:0000256" key="8">
    <source>
        <dbReference type="ARBA" id="ARBA00023170"/>
    </source>
</evidence>
<evidence type="ECO:0000256" key="2">
    <source>
        <dbReference type="ARBA" id="ARBA00011085"/>
    </source>
</evidence>
<evidence type="ECO:0000313" key="11">
    <source>
        <dbReference type="EMBL" id="KAK5201574.1"/>
    </source>
</evidence>
<dbReference type="PANTHER" id="PTHR28097">
    <property type="entry name" value="PHEROMONE A FACTOR RECEPTOR"/>
    <property type="match status" value="1"/>
</dbReference>
<keyword evidence="12" id="KW-1185">Reference proteome</keyword>
<keyword evidence="8 11" id="KW-0675">Receptor</keyword>
<reference evidence="11 12" key="1">
    <citation type="submission" date="2023-08" db="EMBL/GenBank/DDBJ databases">
        <title>Black Yeasts Isolated from many extreme environments.</title>
        <authorList>
            <person name="Coleine C."/>
            <person name="Stajich J.E."/>
            <person name="Selbmann L."/>
        </authorList>
    </citation>
    <scope>NUCLEOTIDE SEQUENCE [LARGE SCALE GENOMIC DNA]</scope>
    <source>
        <strain evidence="11 12">CCFEE 536</strain>
    </source>
</reference>
<sequence length="349" mass="38778">MIIHYVVQPSRYYLWGISGCSASVDNSWVFIVLIVIPPLLLSLADAYYSGLVIFRLHRYRLHFSRLLAASNTTKSRFMRLFIMSQILIFAFVPIQVYIFYLNMQLPLLPYSWNEVHSAAAWAQIVMIPSFGTVLFDRWIRVVCGFLVFVFFGVGADAVLMYKSWLLALGCGRIFPSLKREGNGRSSPKHSLGSWGEKAKLVLSGKRHRGAASSRSLAKTSVTDSFDLSFASSSISASTLRTPNKSFPRIPPLFASSERLGRASNGIFGTSTSQWKPFSFRSVERTTAPSSRVVPLDQVVTLHESTVMSNVSVVDVSPSMVKSAGSVDVAVRKEVRQGSENVDLEKGGRW</sequence>
<keyword evidence="7 10" id="KW-0472">Membrane</keyword>
<keyword evidence="3" id="KW-0589">Pheromone response</keyword>
<protein>
    <submittedName>
        <fullName evidence="11">A-factor receptor</fullName>
    </submittedName>
</protein>
<keyword evidence="5 10" id="KW-1133">Transmembrane helix</keyword>
<dbReference type="InterPro" id="IPR001499">
    <property type="entry name" value="GPCR_STE3"/>
</dbReference>
<evidence type="ECO:0000256" key="5">
    <source>
        <dbReference type="ARBA" id="ARBA00022989"/>
    </source>
</evidence>
<dbReference type="PANTHER" id="PTHR28097:SF1">
    <property type="entry name" value="PHEROMONE A FACTOR RECEPTOR"/>
    <property type="match status" value="1"/>
</dbReference>
<dbReference type="Proteomes" id="UP001357485">
    <property type="component" value="Unassembled WGS sequence"/>
</dbReference>
<comment type="caution">
    <text evidence="11">The sequence shown here is derived from an EMBL/GenBank/DDBJ whole genome shotgun (WGS) entry which is preliminary data.</text>
</comment>
<feature type="transmembrane region" description="Helical" evidence="10">
    <location>
        <begin position="28"/>
        <end position="56"/>
    </location>
</feature>
<keyword evidence="4 10" id="KW-0812">Transmembrane</keyword>
<evidence type="ECO:0000256" key="7">
    <source>
        <dbReference type="ARBA" id="ARBA00023136"/>
    </source>
</evidence>
<organism evidence="11 12">
    <name type="scientific">Cryomyces antarcticus</name>
    <dbReference type="NCBI Taxonomy" id="329879"/>
    <lineage>
        <taxon>Eukaryota</taxon>
        <taxon>Fungi</taxon>
        <taxon>Dikarya</taxon>
        <taxon>Ascomycota</taxon>
        <taxon>Pezizomycotina</taxon>
        <taxon>Dothideomycetes</taxon>
        <taxon>Dothideomycetes incertae sedis</taxon>
        <taxon>Cryomyces</taxon>
    </lineage>
</organism>
<feature type="transmembrane region" description="Helical" evidence="10">
    <location>
        <begin position="142"/>
        <end position="161"/>
    </location>
</feature>